<dbReference type="EMBL" id="CP036272">
    <property type="protein sequence ID" value="QDT60429.1"/>
    <property type="molecule type" value="Genomic_DNA"/>
</dbReference>
<dbReference type="NCBIfam" id="TIGR00768">
    <property type="entry name" value="rimK_fam"/>
    <property type="match status" value="1"/>
</dbReference>
<name>A0A517SWC4_9BACT</name>
<evidence type="ECO:0000256" key="3">
    <source>
        <dbReference type="ARBA" id="ARBA00022840"/>
    </source>
</evidence>
<proteinExistence type="predicted"/>
<dbReference type="PROSITE" id="PS50975">
    <property type="entry name" value="ATP_GRASP"/>
    <property type="match status" value="1"/>
</dbReference>
<dbReference type="Proteomes" id="UP000315003">
    <property type="component" value="Chromosome"/>
</dbReference>
<dbReference type="GO" id="GO:0046872">
    <property type="term" value="F:metal ion binding"/>
    <property type="evidence" value="ECO:0007669"/>
    <property type="project" value="UniProtKB-KW"/>
</dbReference>
<dbReference type="PANTHER" id="PTHR21621:SF0">
    <property type="entry name" value="BETA-CITRYLGLUTAMATE SYNTHASE B-RELATED"/>
    <property type="match status" value="1"/>
</dbReference>
<dbReference type="GO" id="GO:0005737">
    <property type="term" value="C:cytoplasm"/>
    <property type="evidence" value="ECO:0007669"/>
    <property type="project" value="TreeGrafter"/>
</dbReference>
<dbReference type="OrthoDB" id="9786585at2"/>
<dbReference type="GO" id="GO:0005524">
    <property type="term" value="F:ATP binding"/>
    <property type="evidence" value="ECO:0007669"/>
    <property type="project" value="UniProtKB-UniRule"/>
</dbReference>
<protein>
    <submittedName>
        <fullName evidence="6">Ribosomal protein S6 modification protein</fullName>
    </submittedName>
</protein>
<dbReference type="GO" id="GO:0018169">
    <property type="term" value="F:ribosomal S6-glutamic acid ligase activity"/>
    <property type="evidence" value="ECO:0007669"/>
    <property type="project" value="TreeGrafter"/>
</dbReference>
<evidence type="ECO:0000256" key="1">
    <source>
        <dbReference type="ARBA" id="ARBA00022723"/>
    </source>
</evidence>
<evidence type="ECO:0000313" key="6">
    <source>
        <dbReference type="EMBL" id="QDT60429.1"/>
    </source>
</evidence>
<evidence type="ECO:0000313" key="7">
    <source>
        <dbReference type="Proteomes" id="UP000315003"/>
    </source>
</evidence>
<dbReference type="InterPro" id="IPR013651">
    <property type="entry name" value="ATP-grasp_RimK-type"/>
</dbReference>
<reference evidence="6 7" key="1">
    <citation type="submission" date="2019-02" db="EMBL/GenBank/DDBJ databases">
        <title>Deep-cultivation of Planctomycetes and their phenomic and genomic characterization uncovers novel biology.</title>
        <authorList>
            <person name="Wiegand S."/>
            <person name="Jogler M."/>
            <person name="Boedeker C."/>
            <person name="Pinto D."/>
            <person name="Vollmers J."/>
            <person name="Rivas-Marin E."/>
            <person name="Kohn T."/>
            <person name="Peeters S.H."/>
            <person name="Heuer A."/>
            <person name="Rast P."/>
            <person name="Oberbeckmann S."/>
            <person name="Bunk B."/>
            <person name="Jeske O."/>
            <person name="Meyerdierks A."/>
            <person name="Storesund J.E."/>
            <person name="Kallscheuer N."/>
            <person name="Luecker S."/>
            <person name="Lage O.M."/>
            <person name="Pohl T."/>
            <person name="Merkel B.J."/>
            <person name="Hornburger P."/>
            <person name="Mueller R.-W."/>
            <person name="Bruemmer F."/>
            <person name="Labrenz M."/>
            <person name="Spormann A.M."/>
            <person name="Op den Camp H."/>
            <person name="Overmann J."/>
            <person name="Amann R."/>
            <person name="Jetten M.S.M."/>
            <person name="Mascher T."/>
            <person name="Medema M.H."/>
            <person name="Devos D.P."/>
            <person name="Kaster A.-K."/>
            <person name="Ovreas L."/>
            <person name="Rohde M."/>
            <person name="Galperin M.Y."/>
            <person name="Jogler C."/>
        </authorList>
    </citation>
    <scope>NUCLEOTIDE SEQUENCE [LARGE SCALE GENOMIC DNA]</scope>
    <source>
        <strain evidence="6 7">SV_7m_r</strain>
    </source>
</reference>
<keyword evidence="1" id="KW-0479">Metal-binding</keyword>
<gene>
    <name evidence="6" type="primary">rimK_2</name>
    <name evidence="6" type="ORF">SV7mr_29520</name>
</gene>
<dbReference type="RefSeq" id="WP_145273116.1">
    <property type="nucleotide sequence ID" value="NZ_CP036272.1"/>
</dbReference>
<accession>A0A517SWC4</accession>
<sequence length="323" mass="35203">MSARPKQRLLVLGAPYGWHADQLRQAAHRMGHVIEAAPWETVSGTLAVSGKDCGLHAAAQPISLQEHPSEPAEAVQFTDYDAVLTRTMPVGSLEQVTFRLAALHALADGLADRCPLIVNPPRSLEWAIDKFATQARLSAAGCPTPATRVVQTRSEAMQAFNRLGGDCVVKPIFGGEGRGVMRVTDRQLAWTCFSTLEQLNKVILVQAFVPPGGSDLRLLVIGERVLAVRRHNANDFRSNASAGAKTEAVEIDSAMRELALQVTRRFKLTFAAVDLIDQHNGPPLVLEVNSIPGWKATQAVYQPSIADWIIETLVEAERTENHE</sequence>
<organism evidence="6 7">
    <name type="scientific">Stieleria bergensis</name>
    <dbReference type="NCBI Taxonomy" id="2528025"/>
    <lineage>
        <taxon>Bacteria</taxon>
        <taxon>Pseudomonadati</taxon>
        <taxon>Planctomycetota</taxon>
        <taxon>Planctomycetia</taxon>
        <taxon>Pirellulales</taxon>
        <taxon>Pirellulaceae</taxon>
        <taxon>Stieleria</taxon>
    </lineage>
</organism>
<dbReference type="InterPro" id="IPR013815">
    <property type="entry name" value="ATP_grasp_subdomain_1"/>
</dbReference>
<dbReference type="Gene3D" id="3.30.470.20">
    <property type="entry name" value="ATP-grasp fold, B domain"/>
    <property type="match status" value="1"/>
</dbReference>
<dbReference type="GO" id="GO:0009432">
    <property type="term" value="P:SOS response"/>
    <property type="evidence" value="ECO:0007669"/>
    <property type="project" value="TreeGrafter"/>
</dbReference>
<dbReference type="Gene3D" id="3.30.1490.20">
    <property type="entry name" value="ATP-grasp fold, A domain"/>
    <property type="match status" value="1"/>
</dbReference>
<keyword evidence="2 4" id="KW-0547">Nucleotide-binding</keyword>
<feature type="domain" description="ATP-grasp" evidence="5">
    <location>
        <begin position="134"/>
        <end position="314"/>
    </location>
</feature>
<dbReference type="AlphaFoldDB" id="A0A517SWC4"/>
<evidence type="ECO:0000256" key="4">
    <source>
        <dbReference type="PROSITE-ProRule" id="PRU00409"/>
    </source>
</evidence>
<keyword evidence="7" id="KW-1185">Reference proteome</keyword>
<evidence type="ECO:0000259" key="5">
    <source>
        <dbReference type="PROSITE" id="PS50975"/>
    </source>
</evidence>
<keyword evidence="3 4" id="KW-0067">ATP-binding</keyword>
<dbReference type="Gene3D" id="3.40.50.20">
    <property type="match status" value="1"/>
</dbReference>
<dbReference type="InterPro" id="IPR011761">
    <property type="entry name" value="ATP-grasp"/>
</dbReference>
<dbReference type="InterPro" id="IPR004666">
    <property type="entry name" value="Rp_bS6_RimK/Lys_biosynth_LsyX"/>
</dbReference>
<dbReference type="SUPFAM" id="SSF56059">
    <property type="entry name" value="Glutathione synthetase ATP-binding domain-like"/>
    <property type="match status" value="1"/>
</dbReference>
<dbReference type="Pfam" id="PF08443">
    <property type="entry name" value="RimK"/>
    <property type="match status" value="1"/>
</dbReference>
<dbReference type="PANTHER" id="PTHR21621">
    <property type="entry name" value="RIBOSOMAL PROTEIN S6 MODIFICATION PROTEIN"/>
    <property type="match status" value="1"/>
</dbReference>
<evidence type="ECO:0000256" key="2">
    <source>
        <dbReference type="ARBA" id="ARBA00022741"/>
    </source>
</evidence>